<protein>
    <submittedName>
        <fullName evidence="5">Cpna-4</fullName>
    </submittedName>
</protein>
<comment type="similarity">
    <text evidence="1">Belongs to the prefoldin subunit beta family.</text>
</comment>
<sequence length="641" mass="72963">MNMVRIRRILDMRKELKAPPLLPPRIKNKNLECSDKNSRDIVIFHFQLRNTILTLTEPVILFIHESESGGREGPWKTIALSEQFFLRANELNDLPALFSTEFEFEIIQRLKIELCMGSNDSFVSIGSSFFTISQVINNRRLTVPLLSTSEGEEISVVGISSSIQFSPPPFQIQLEFHDLHRKFISDTSMLNLTVNEARKGKEIYRSEPQKSGNRIIWRPFVLSIQHEMEVIVITVLHRDEKSKNDICIGESQTTINQLERDSIEGRVYQMIRKDDKKEGRRSNGLLEVIRVTPLPIKSFLQLITTGTSLHISFAIDFSSTQDDFSPLFSTEPEFILRSIGDCIEDYVNKSISALGFGAKLPPIDRESQQFCLSLNTNPYCESIDGVINTLHRCIHTIRPSKNSHLSHVIYYASKMAIHANLKRSRDNTQYFILEVVQAVIFASKAPISIIFVGMGESNKDELAQLGKGGTRISYQGRRVTRDILHFVDVNSINRNEMSDCEKRNNLCEVALSRVMSGQEDITVTAEDQQMINKFARLHQNFVSLTDEIKSLLNDVQNLNEAADEIMLVGDDDSIPLKLGTSFVHFTPESAGERLESMKKESEENSTEKTKEKEVIEVEMNRLKSTLYSKFGDRINLEDGDD</sequence>
<dbReference type="GO" id="GO:0005544">
    <property type="term" value="F:calcium-dependent phospholipid binding"/>
    <property type="evidence" value="ECO:0000318"/>
    <property type="project" value="GO_Central"/>
</dbReference>
<evidence type="ECO:0000256" key="4">
    <source>
        <dbReference type="SAM" id="MobiDB-lite"/>
    </source>
</evidence>
<evidence type="ECO:0000256" key="3">
    <source>
        <dbReference type="SAM" id="Coils"/>
    </source>
</evidence>
<evidence type="ECO:0000313" key="5">
    <source>
        <dbReference type="EnsemblMetazoa" id="PPA38607.1"/>
    </source>
</evidence>
<reference evidence="5" key="2">
    <citation type="submission" date="2022-06" db="UniProtKB">
        <authorList>
            <consortium name="EnsemblMetazoa"/>
        </authorList>
    </citation>
    <scope>IDENTIFICATION</scope>
    <source>
        <strain evidence="5">PS312</strain>
    </source>
</reference>
<reference evidence="6" key="1">
    <citation type="journal article" date="2008" name="Nat. Genet.">
        <title>The Pristionchus pacificus genome provides a unique perspective on nematode lifestyle and parasitism.</title>
        <authorList>
            <person name="Dieterich C."/>
            <person name="Clifton S.W."/>
            <person name="Schuster L.N."/>
            <person name="Chinwalla A."/>
            <person name="Delehaunty K."/>
            <person name="Dinkelacker I."/>
            <person name="Fulton L."/>
            <person name="Fulton R."/>
            <person name="Godfrey J."/>
            <person name="Minx P."/>
            <person name="Mitreva M."/>
            <person name="Roeseler W."/>
            <person name="Tian H."/>
            <person name="Witte H."/>
            <person name="Yang S.P."/>
            <person name="Wilson R.K."/>
            <person name="Sommer R.J."/>
        </authorList>
    </citation>
    <scope>NUCLEOTIDE SEQUENCE [LARGE SCALE GENOMIC DNA]</scope>
    <source>
        <strain evidence="6">PS312</strain>
    </source>
</reference>
<dbReference type="PANTHER" id="PTHR10857:SF131">
    <property type="entry name" value="COPINE C-TERMINAL DOMAIN-CONTAINING PROTEIN"/>
    <property type="match status" value="1"/>
</dbReference>
<dbReference type="SUPFAM" id="SSF53300">
    <property type="entry name" value="vWA-like"/>
    <property type="match status" value="1"/>
</dbReference>
<dbReference type="EnsemblMetazoa" id="PPA38607.1">
    <property type="protein sequence ID" value="PPA38607.1"/>
    <property type="gene ID" value="WBGene00276976"/>
</dbReference>
<gene>
    <name evidence="5" type="primary">WBGene00276976</name>
</gene>
<accession>A0A8R1URC7</accession>
<proteinExistence type="inferred from homology"/>
<keyword evidence="6" id="KW-1185">Reference proteome</keyword>
<dbReference type="InterPro" id="IPR002777">
    <property type="entry name" value="PFD_beta-like"/>
</dbReference>
<dbReference type="InterPro" id="IPR010734">
    <property type="entry name" value="Copine_C"/>
</dbReference>
<evidence type="ECO:0000313" key="6">
    <source>
        <dbReference type="Proteomes" id="UP000005239"/>
    </source>
</evidence>
<evidence type="ECO:0000256" key="2">
    <source>
        <dbReference type="ARBA" id="ARBA00011695"/>
    </source>
</evidence>
<dbReference type="GO" id="GO:0071277">
    <property type="term" value="P:cellular response to calcium ion"/>
    <property type="evidence" value="ECO:0000318"/>
    <property type="project" value="GO_Central"/>
</dbReference>
<dbReference type="InterPro" id="IPR045052">
    <property type="entry name" value="Copine"/>
</dbReference>
<feature type="region of interest" description="Disordered" evidence="4">
    <location>
        <begin position="589"/>
        <end position="612"/>
    </location>
</feature>
<dbReference type="Pfam" id="PF01920">
    <property type="entry name" value="Prefoldin_2"/>
    <property type="match status" value="1"/>
</dbReference>
<dbReference type="Pfam" id="PF07002">
    <property type="entry name" value="Copine"/>
    <property type="match status" value="1"/>
</dbReference>
<dbReference type="GO" id="GO:0006457">
    <property type="term" value="P:protein folding"/>
    <property type="evidence" value="ECO:0007669"/>
    <property type="project" value="InterPro"/>
</dbReference>
<dbReference type="InterPro" id="IPR036465">
    <property type="entry name" value="vWFA_dom_sf"/>
</dbReference>
<dbReference type="GO" id="GO:0016272">
    <property type="term" value="C:prefoldin complex"/>
    <property type="evidence" value="ECO:0007669"/>
    <property type="project" value="InterPro"/>
</dbReference>
<dbReference type="Proteomes" id="UP000005239">
    <property type="component" value="Unassembled WGS sequence"/>
</dbReference>
<dbReference type="SUPFAM" id="SSF46579">
    <property type="entry name" value="Prefoldin"/>
    <property type="match status" value="1"/>
</dbReference>
<dbReference type="GO" id="GO:0005886">
    <property type="term" value="C:plasma membrane"/>
    <property type="evidence" value="ECO:0000318"/>
    <property type="project" value="GO_Central"/>
</dbReference>
<feature type="compositionally biased region" description="Basic and acidic residues" evidence="4">
    <location>
        <begin position="590"/>
        <end position="612"/>
    </location>
</feature>
<dbReference type="PANTHER" id="PTHR10857">
    <property type="entry name" value="COPINE"/>
    <property type="match status" value="1"/>
</dbReference>
<evidence type="ECO:0000256" key="1">
    <source>
        <dbReference type="ARBA" id="ARBA00008045"/>
    </source>
</evidence>
<feature type="coiled-coil region" evidence="3">
    <location>
        <begin position="541"/>
        <end position="568"/>
    </location>
</feature>
<name>A0A2A6BYN4_PRIPA</name>
<accession>A0A2A6BYN4</accession>
<dbReference type="GO" id="GO:0051082">
    <property type="term" value="F:unfolded protein binding"/>
    <property type="evidence" value="ECO:0007669"/>
    <property type="project" value="InterPro"/>
</dbReference>
<dbReference type="AlphaFoldDB" id="A0A2A6BYN4"/>
<comment type="subunit">
    <text evidence="2">Heterohexamer of two PFD-alpha type and four PFD-beta type subunits.</text>
</comment>
<organism evidence="5 6">
    <name type="scientific">Pristionchus pacificus</name>
    <name type="common">Parasitic nematode worm</name>
    <dbReference type="NCBI Taxonomy" id="54126"/>
    <lineage>
        <taxon>Eukaryota</taxon>
        <taxon>Metazoa</taxon>
        <taxon>Ecdysozoa</taxon>
        <taxon>Nematoda</taxon>
        <taxon>Chromadorea</taxon>
        <taxon>Rhabditida</taxon>
        <taxon>Rhabditina</taxon>
        <taxon>Diplogasteromorpha</taxon>
        <taxon>Diplogasteroidea</taxon>
        <taxon>Neodiplogasteridae</taxon>
        <taxon>Pristionchus</taxon>
    </lineage>
</organism>
<dbReference type="CDD" id="cd23165">
    <property type="entry name" value="Prefoldin_4"/>
    <property type="match status" value="1"/>
</dbReference>
<keyword evidence="3" id="KW-0175">Coiled coil</keyword>